<reference evidence="2 3" key="1">
    <citation type="submission" date="2019-01" db="EMBL/GenBank/DDBJ databases">
        <authorList>
            <person name="Sayadi A."/>
        </authorList>
    </citation>
    <scope>NUCLEOTIDE SEQUENCE [LARGE SCALE GENOMIC DNA]</scope>
</reference>
<feature type="transmembrane region" description="Helical" evidence="1">
    <location>
        <begin position="25"/>
        <end position="41"/>
    </location>
</feature>
<evidence type="ECO:0000313" key="3">
    <source>
        <dbReference type="Proteomes" id="UP000410492"/>
    </source>
</evidence>
<evidence type="ECO:0000313" key="2">
    <source>
        <dbReference type="EMBL" id="VEN52309.1"/>
    </source>
</evidence>
<keyword evidence="1" id="KW-1133">Transmembrane helix</keyword>
<accession>A0A653CX50</accession>
<name>A0A653CX50_CALMS</name>
<dbReference type="Proteomes" id="UP000410492">
    <property type="component" value="Unassembled WGS sequence"/>
</dbReference>
<keyword evidence="1" id="KW-0472">Membrane</keyword>
<protein>
    <submittedName>
        <fullName evidence="2">Uncharacterized protein</fullName>
    </submittedName>
</protein>
<keyword evidence="3" id="KW-1185">Reference proteome</keyword>
<organism evidence="2 3">
    <name type="scientific">Callosobruchus maculatus</name>
    <name type="common">Southern cowpea weevil</name>
    <name type="synonym">Pulse bruchid</name>
    <dbReference type="NCBI Taxonomy" id="64391"/>
    <lineage>
        <taxon>Eukaryota</taxon>
        <taxon>Metazoa</taxon>
        <taxon>Ecdysozoa</taxon>
        <taxon>Arthropoda</taxon>
        <taxon>Hexapoda</taxon>
        <taxon>Insecta</taxon>
        <taxon>Pterygota</taxon>
        <taxon>Neoptera</taxon>
        <taxon>Endopterygota</taxon>
        <taxon>Coleoptera</taxon>
        <taxon>Polyphaga</taxon>
        <taxon>Cucujiformia</taxon>
        <taxon>Chrysomeloidea</taxon>
        <taxon>Chrysomelidae</taxon>
        <taxon>Bruchinae</taxon>
        <taxon>Bruchini</taxon>
        <taxon>Callosobruchus</taxon>
    </lineage>
</organism>
<evidence type="ECO:0000256" key="1">
    <source>
        <dbReference type="SAM" id="Phobius"/>
    </source>
</evidence>
<dbReference type="AlphaFoldDB" id="A0A653CX50"/>
<keyword evidence="1" id="KW-0812">Transmembrane</keyword>
<sequence length="61" mass="6889">MPDVYYSSHCEAVESIMQRYRSRPVHLIICIFTVTIIYLTHHGQMTIFGVKVDCPGSSSAV</sequence>
<gene>
    <name evidence="2" type="ORF">CALMAC_LOCUS12492</name>
</gene>
<dbReference type="EMBL" id="CAACVG010009169">
    <property type="protein sequence ID" value="VEN52309.1"/>
    <property type="molecule type" value="Genomic_DNA"/>
</dbReference>
<proteinExistence type="predicted"/>